<comment type="similarity">
    <text evidence="3 6">Belongs to the glucosamine/galactosamine-6-phosphate isomerase family. 6-phosphogluconolactonase subfamily.</text>
</comment>
<keyword evidence="9" id="KW-1185">Reference proteome</keyword>
<dbReference type="GO" id="GO:0017057">
    <property type="term" value="F:6-phosphogluconolactonase activity"/>
    <property type="evidence" value="ECO:0007669"/>
    <property type="project" value="UniProtKB-UniRule"/>
</dbReference>
<dbReference type="GO" id="GO:0006098">
    <property type="term" value="P:pentose-phosphate shunt"/>
    <property type="evidence" value="ECO:0007669"/>
    <property type="project" value="UniProtKB-UniPathway"/>
</dbReference>
<dbReference type="OrthoDB" id="432544at2759"/>
<name>A0A6P3XNZ3_DINQU</name>
<evidence type="ECO:0000256" key="4">
    <source>
        <dbReference type="ARBA" id="ARBA00013198"/>
    </source>
</evidence>
<reference evidence="10" key="1">
    <citation type="submission" date="2025-08" db="UniProtKB">
        <authorList>
            <consortium name="RefSeq"/>
        </authorList>
    </citation>
    <scope>IDENTIFICATION</scope>
</reference>
<dbReference type="RefSeq" id="XP_014479719.1">
    <property type="nucleotide sequence ID" value="XM_014624233.1"/>
</dbReference>
<comment type="catalytic activity">
    <reaction evidence="1 6">
        <text>6-phospho-D-glucono-1,5-lactone + H2O = 6-phospho-D-gluconate + H(+)</text>
        <dbReference type="Rhea" id="RHEA:12556"/>
        <dbReference type="ChEBI" id="CHEBI:15377"/>
        <dbReference type="ChEBI" id="CHEBI:15378"/>
        <dbReference type="ChEBI" id="CHEBI:57955"/>
        <dbReference type="ChEBI" id="CHEBI:58759"/>
        <dbReference type="EC" id="3.1.1.31"/>
    </reaction>
</comment>
<dbReference type="InterPro" id="IPR006148">
    <property type="entry name" value="Glc/Gal-6P_isomerase"/>
</dbReference>
<dbReference type="InterPro" id="IPR037171">
    <property type="entry name" value="NagB/RpiA_transferase-like"/>
</dbReference>
<dbReference type="InterPro" id="IPR039104">
    <property type="entry name" value="6PGL"/>
</dbReference>
<dbReference type="InterPro" id="IPR005900">
    <property type="entry name" value="6-phosphogluconolactonase_DevB"/>
</dbReference>
<gene>
    <name evidence="10" type="primary">LOC106747003</name>
</gene>
<dbReference type="SUPFAM" id="SSF100950">
    <property type="entry name" value="NagB/RpiA/CoA transferase-like"/>
    <property type="match status" value="1"/>
</dbReference>
<comment type="pathway">
    <text evidence="2 6">Carbohydrate degradation; pentose phosphate pathway; D-ribulose 5-phosphate from D-glucose 6-phosphate (oxidative stage): step 2/3.</text>
</comment>
<dbReference type="EC" id="3.1.1.31" evidence="4 6"/>
<dbReference type="KEGG" id="dqu:106747003"/>
<comment type="function">
    <text evidence="6">Hydrolysis of 6-phosphogluconolactone to 6-phosphogluconate.</text>
</comment>
<feature type="compositionally biased region" description="Polar residues" evidence="7">
    <location>
        <begin position="242"/>
        <end position="252"/>
    </location>
</feature>
<dbReference type="AlphaFoldDB" id="A0A6P3XNZ3"/>
<protein>
    <recommendedName>
        <fullName evidence="4 6">6-phosphogluconolactonase</fullName>
        <shortName evidence="6">6PGL</shortName>
        <ecNumber evidence="4 6">3.1.1.31</ecNumber>
    </recommendedName>
</protein>
<evidence type="ECO:0000313" key="9">
    <source>
        <dbReference type="Proteomes" id="UP000515204"/>
    </source>
</evidence>
<dbReference type="CTD" id="25796"/>
<evidence type="ECO:0000259" key="8">
    <source>
        <dbReference type="Pfam" id="PF01182"/>
    </source>
</evidence>
<dbReference type="PANTHER" id="PTHR11054">
    <property type="entry name" value="6-PHOSPHOGLUCONOLACTONASE"/>
    <property type="match status" value="1"/>
</dbReference>
<feature type="region of interest" description="Disordered" evidence="7">
    <location>
        <begin position="237"/>
        <end position="258"/>
    </location>
</feature>
<dbReference type="GO" id="GO:0005975">
    <property type="term" value="P:carbohydrate metabolic process"/>
    <property type="evidence" value="ECO:0007669"/>
    <property type="project" value="UniProtKB-UniRule"/>
</dbReference>
<dbReference type="PANTHER" id="PTHR11054:SF0">
    <property type="entry name" value="6-PHOSPHOGLUCONOLACTONASE"/>
    <property type="match status" value="1"/>
</dbReference>
<dbReference type="Pfam" id="PF01182">
    <property type="entry name" value="Glucosamine_iso"/>
    <property type="match status" value="1"/>
</dbReference>
<dbReference type="FunFam" id="3.40.50.1360:FF:000005">
    <property type="entry name" value="6-phosphogluconolactonase"/>
    <property type="match status" value="1"/>
</dbReference>
<dbReference type="Proteomes" id="UP000515204">
    <property type="component" value="Unplaced"/>
</dbReference>
<accession>A0A6P3XNZ3</accession>
<proteinExistence type="inferred from homology"/>
<evidence type="ECO:0000256" key="1">
    <source>
        <dbReference type="ARBA" id="ARBA00000832"/>
    </source>
</evidence>
<evidence type="ECO:0000256" key="6">
    <source>
        <dbReference type="RuleBase" id="RU365095"/>
    </source>
</evidence>
<dbReference type="CDD" id="cd01400">
    <property type="entry name" value="6PGL"/>
    <property type="match status" value="1"/>
</dbReference>
<dbReference type="GeneID" id="106747003"/>
<dbReference type="UniPathway" id="UPA00115">
    <property type="reaction ID" value="UER00409"/>
</dbReference>
<evidence type="ECO:0000313" key="10">
    <source>
        <dbReference type="RefSeq" id="XP_014479719.1"/>
    </source>
</evidence>
<feature type="domain" description="Glucosamine/galactosamine-6-phosphate isomerase" evidence="8">
    <location>
        <begin position="9"/>
        <end position="227"/>
    </location>
</feature>
<sequence length="258" mass="28820">MVRIVRTANEEDLHAQINNVVSHAADAAFLRGDSLFRIGVSGGSMVDVLATCLPKIKTDWSKWRIFLCDERIVEANDERTNLALYKSNFIGKVPVTEDQFIQVDTKLSAEDAAMDYIKKISSFFPPDRFPRFDCLLLGVGPDGHTCSLFPNHTRVLEEINMWVTWELDSPKPPPCRISLTLPVINNARLCVFIATGSSKADIVKRILENKEDLPATRVQPTNGLLYWLLDKDASSLLDDDTPQQSETDSTTAAVPEKV</sequence>
<evidence type="ECO:0000256" key="2">
    <source>
        <dbReference type="ARBA" id="ARBA00004961"/>
    </source>
</evidence>
<organism evidence="9 10">
    <name type="scientific">Dinoponera quadriceps</name>
    <name type="common">South American ant</name>
    <dbReference type="NCBI Taxonomy" id="609295"/>
    <lineage>
        <taxon>Eukaryota</taxon>
        <taxon>Metazoa</taxon>
        <taxon>Ecdysozoa</taxon>
        <taxon>Arthropoda</taxon>
        <taxon>Hexapoda</taxon>
        <taxon>Insecta</taxon>
        <taxon>Pterygota</taxon>
        <taxon>Neoptera</taxon>
        <taxon>Endopterygota</taxon>
        <taxon>Hymenoptera</taxon>
        <taxon>Apocrita</taxon>
        <taxon>Aculeata</taxon>
        <taxon>Formicoidea</taxon>
        <taxon>Formicidae</taxon>
        <taxon>Ponerinae</taxon>
        <taxon>Ponerini</taxon>
        <taxon>Dinoponera</taxon>
    </lineage>
</organism>
<evidence type="ECO:0000256" key="7">
    <source>
        <dbReference type="SAM" id="MobiDB-lite"/>
    </source>
</evidence>
<dbReference type="NCBIfam" id="TIGR01198">
    <property type="entry name" value="pgl"/>
    <property type="match status" value="1"/>
</dbReference>
<evidence type="ECO:0000256" key="3">
    <source>
        <dbReference type="ARBA" id="ARBA00010662"/>
    </source>
</evidence>
<dbReference type="Gene3D" id="3.40.50.1360">
    <property type="match status" value="1"/>
</dbReference>
<evidence type="ECO:0000256" key="5">
    <source>
        <dbReference type="ARBA" id="ARBA00022801"/>
    </source>
</evidence>
<keyword evidence="5 6" id="KW-0378">Hydrolase</keyword>